<dbReference type="PROSITE" id="PS50902">
    <property type="entry name" value="FLAVODOXIN_LIKE"/>
    <property type="match status" value="1"/>
</dbReference>
<dbReference type="InterPro" id="IPR029039">
    <property type="entry name" value="Flavoprotein-like_sf"/>
</dbReference>
<dbReference type="KEGG" id="xyl:ET495_03485"/>
<evidence type="ECO:0000313" key="4">
    <source>
        <dbReference type="Proteomes" id="UP000291758"/>
    </source>
</evidence>
<name>A0A4P6EMH3_9MICO</name>
<dbReference type="OrthoDB" id="129384at2"/>
<dbReference type="Proteomes" id="UP000291758">
    <property type="component" value="Chromosome"/>
</dbReference>
<gene>
    <name evidence="3" type="ORF">ET495_03485</name>
</gene>
<accession>A0A4P6EMH3</accession>
<evidence type="ECO:0000259" key="2">
    <source>
        <dbReference type="PROSITE" id="PS50902"/>
    </source>
</evidence>
<dbReference type="AlphaFoldDB" id="A0A4P6EMH3"/>
<dbReference type="EMBL" id="CP035495">
    <property type="protein sequence ID" value="QAY62469.1"/>
    <property type="molecule type" value="Genomic_DNA"/>
</dbReference>
<dbReference type="SUPFAM" id="SSF52218">
    <property type="entry name" value="Flavoproteins"/>
    <property type="match status" value="1"/>
</dbReference>
<evidence type="ECO:0000256" key="1">
    <source>
        <dbReference type="SAM" id="MobiDB-lite"/>
    </source>
</evidence>
<dbReference type="Pfam" id="PF12724">
    <property type="entry name" value="Flavodoxin_5"/>
    <property type="match status" value="1"/>
</dbReference>
<evidence type="ECO:0000313" key="3">
    <source>
        <dbReference type="EMBL" id="QAY62469.1"/>
    </source>
</evidence>
<feature type="domain" description="Flavodoxin-like" evidence="2">
    <location>
        <begin position="41"/>
        <end position="194"/>
    </location>
</feature>
<dbReference type="InterPro" id="IPR008254">
    <property type="entry name" value="Flavodoxin/NO_synth"/>
</dbReference>
<organism evidence="3 4">
    <name type="scientific">Xylanimonas allomyrinae</name>
    <dbReference type="NCBI Taxonomy" id="2509459"/>
    <lineage>
        <taxon>Bacteria</taxon>
        <taxon>Bacillati</taxon>
        <taxon>Actinomycetota</taxon>
        <taxon>Actinomycetes</taxon>
        <taxon>Micrococcales</taxon>
        <taxon>Promicromonosporaceae</taxon>
        <taxon>Xylanimonas</taxon>
    </lineage>
</organism>
<proteinExistence type="predicted"/>
<dbReference type="GO" id="GO:0010181">
    <property type="term" value="F:FMN binding"/>
    <property type="evidence" value="ECO:0007669"/>
    <property type="project" value="InterPro"/>
</dbReference>
<reference evidence="3 4" key="1">
    <citation type="submission" date="2019-01" db="EMBL/GenBank/DDBJ databases">
        <title>Genome sequencing of strain 2JSPR-7.</title>
        <authorList>
            <person name="Heo J."/>
            <person name="Kim S.-J."/>
            <person name="Kim J.-S."/>
            <person name="Hong S.-B."/>
            <person name="Kwon S.-W."/>
        </authorList>
    </citation>
    <scope>NUCLEOTIDE SEQUENCE [LARGE SCALE GENOMIC DNA]</scope>
    <source>
        <strain evidence="3 4">2JSPR-7</strain>
    </source>
</reference>
<feature type="region of interest" description="Disordered" evidence="1">
    <location>
        <begin position="1"/>
        <end position="37"/>
    </location>
</feature>
<dbReference type="Gene3D" id="3.40.50.360">
    <property type="match status" value="1"/>
</dbReference>
<protein>
    <recommendedName>
        <fullName evidence="2">Flavodoxin-like domain-containing protein</fullName>
    </recommendedName>
</protein>
<dbReference type="InterPro" id="IPR026816">
    <property type="entry name" value="Flavodoxin_dom"/>
</dbReference>
<sequence>MSRRRDVTESCCTDGATGPAGRSRRVTHSTHREREESPVRAVVVIATKHGTTAEIGARVARALGADVPVLDLAEERDPDLCAFNTVVLGTAVYVSQPLAPMKAFLSAADLGGKRLGLFVSGMVPGPDDRSKELVAAYPPQLRERAVVSAFLSGAFRLDRLNRFERFVVKKTAKVTSDVDAVDDAAIEVFARELAPT</sequence>
<keyword evidence="4" id="KW-1185">Reference proteome</keyword>